<dbReference type="InterPro" id="IPR006103">
    <property type="entry name" value="Glyco_hydro_2_cat"/>
</dbReference>
<dbReference type="InterPro" id="IPR006101">
    <property type="entry name" value="Glyco_hydro_2"/>
</dbReference>
<evidence type="ECO:0000256" key="6">
    <source>
        <dbReference type="ARBA" id="ARBA00022801"/>
    </source>
</evidence>
<dbReference type="InterPro" id="IPR023232">
    <property type="entry name" value="Glyco_hydro_2_AS"/>
</dbReference>
<dbReference type="Pfam" id="PF02929">
    <property type="entry name" value="Bgal_small_N"/>
    <property type="match status" value="1"/>
</dbReference>
<keyword evidence="8" id="KW-0326">Glycosidase</keyword>
<dbReference type="EMBL" id="JAPMUA010000001">
    <property type="protein sequence ID" value="MDG3584691.1"/>
    <property type="molecule type" value="Genomic_DNA"/>
</dbReference>
<comment type="similarity">
    <text evidence="3">Belongs to the glycosyl hydrolase 2 family.</text>
</comment>
<sequence length="1125" mass="129041">MKQLNLIGIIFLFGHGFSYGQPLPKSLEHYIENPRVISENKEDAHATFYSFSSEEKAKKNQWRTSQNYLLLDGDWKFKWVKKPTDRPQDFINPEINVDAWDTIKVPANWEVEGYGTPIYVNHQYEFADYKAPVSKEIAFIDGVYPSDPGKVPHDYNPVGSYRRAFVITPDWREKEVFLHIGAMKSGGFVWINGQYVGYSQGSKLPAEFNVSKFLHEGENTIALQIFRWTDGSYLECQDFWRISGIERSVYLYAQPRARIKDVTMTATTDQGYGDGILDLSVALENTSPKKKKLEVSYKIFDRDDILVANDMQPLTLEANGGTSIDFSAYVMGAMLWSAETPNLYKVIVSTKEKRGNILEVISNEVGFRTVEISGGLLKLNGQAITLKGVNTQEHNPETGHVVHEAQLMKDIKLWKENNINAVRLSHYPQSEKFYELCDRYGIYIVDEANIESHGMYYGEHSLAKKPEWEKAHVDRMLRMVARDKNHPAVIIWSMGNEAGNGINFFKAYDAIKNLDPQKRPVQYERAYKEIDGNLFDMDTDTDIIVPQYPSPATFKAIGTSLTDRPFIPSEYAHSMGNSTGNFQDYWDVIEQHDNLQGGFIWDWVDQSIWKTNGKGQKYYAYGGDFGEHMPTDNSFLNNGIVFPDRAPQPALHEVKKAHEFINFKYKGTNRDNEVRILVENLYDFIALDWFAITATVKADGKILKAVPMEQLKIAPHTGKLIRVSLNGIEFKPNTEYFMEVSAKLNWDNGILKKGHEVAHEQIRLDNKIQWDSHPLKNDRPVHRKETEETVIFYNEDFQLGFDKKTGIMGSYGFKGNEFIKDGHGPRPNFWRAPTDNDFGNQMQKRNIEWKNASLNAKVSSFMSEKNKDGSYKVTVVYDLPGVNTTFESRYTIYGDGIVKIDNTLNRTTYKADIPRVGMRMQLPREYSEITYYGRGPWENYKDRNVSAFVDVHRSTVKEQYVPYIRPQENGYKTDVRWVALTNEVQEGLLVVSSQNNEKDLGISALHMLNEDFDATPGISYNGQLTEKVKKHTLNNDTYSDGMPAVNISKHTIDIVERDLVQLNVDMDQRGVAGDNSWGAMPQEDYLIKGDQIHAYSLYLIPFTNGSQEQYISQYKRFYPIEQIND</sequence>
<dbReference type="Gene3D" id="2.70.98.10">
    <property type="match status" value="1"/>
</dbReference>
<dbReference type="RefSeq" id="WP_277898449.1">
    <property type="nucleotide sequence ID" value="NZ_JAPMUA010000001.1"/>
</dbReference>
<dbReference type="InterPro" id="IPR004199">
    <property type="entry name" value="B-gal_small/dom_5"/>
</dbReference>
<comment type="cofactor">
    <cofactor evidence="2">
        <name>Ca(2+)</name>
        <dbReference type="ChEBI" id="CHEBI:29108"/>
    </cofactor>
</comment>
<comment type="subunit">
    <text evidence="4">Monomer.</text>
</comment>
<dbReference type="EC" id="3.2.1.23" evidence="5"/>
<dbReference type="InterPro" id="IPR011013">
    <property type="entry name" value="Gal_mutarotase_sf_dom"/>
</dbReference>
<evidence type="ECO:0000313" key="12">
    <source>
        <dbReference type="Proteomes" id="UP001153642"/>
    </source>
</evidence>
<dbReference type="InterPro" id="IPR006102">
    <property type="entry name" value="Ig-like_GH2"/>
</dbReference>
<dbReference type="Gene3D" id="3.20.20.80">
    <property type="entry name" value="Glycosidases"/>
    <property type="match status" value="1"/>
</dbReference>
<evidence type="ECO:0000256" key="3">
    <source>
        <dbReference type="ARBA" id="ARBA00007401"/>
    </source>
</evidence>
<evidence type="ECO:0000256" key="1">
    <source>
        <dbReference type="ARBA" id="ARBA00001412"/>
    </source>
</evidence>
<dbReference type="SUPFAM" id="SSF51445">
    <property type="entry name" value="(Trans)glycosidases"/>
    <property type="match status" value="1"/>
</dbReference>
<name>A0ABT6FNL5_9FLAO</name>
<dbReference type="Pfam" id="PF16353">
    <property type="entry name" value="LacZ_4"/>
    <property type="match status" value="1"/>
</dbReference>
<feature type="domain" description="Beta galactosidase small chain/" evidence="10">
    <location>
        <begin position="791"/>
        <end position="1100"/>
    </location>
</feature>
<dbReference type="PROSITE" id="PS00608">
    <property type="entry name" value="GLYCOSYL_HYDROL_F2_2"/>
    <property type="match status" value="1"/>
</dbReference>
<dbReference type="Pfam" id="PF02836">
    <property type="entry name" value="Glyco_hydro_2_C"/>
    <property type="match status" value="1"/>
</dbReference>
<evidence type="ECO:0000256" key="2">
    <source>
        <dbReference type="ARBA" id="ARBA00001913"/>
    </source>
</evidence>
<accession>A0ABT6FNL5</accession>
<keyword evidence="6" id="KW-0378">Hydrolase</keyword>
<dbReference type="InterPro" id="IPR050347">
    <property type="entry name" value="Bact_Beta-galactosidase"/>
</dbReference>
<dbReference type="PANTHER" id="PTHR46323">
    <property type="entry name" value="BETA-GALACTOSIDASE"/>
    <property type="match status" value="1"/>
</dbReference>
<evidence type="ECO:0000256" key="9">
    <source>
        <dbReference type="ARBA" id="ARBA00032230"/>
    </source>
</evidence>
<protein>
    <recommendedName>
        <fullName evidence="5">beta-galactosidase</fullName>
        <ecNumber evidence="5">3.2.1.23</ecNumber>
    </recommendedName>
    <alternativeName>
        <fullName evidence="9">Lactase</fullName>
    </alternativeName>
</protein>
<dbReference type="SUPFAM" id="SSF49785">
    <property type="entry name" value="Galactose-binding domain-like"/>
    <property type="match status" value="1"/>
</dbReference>
<dbReference type="SUPFAM" id="SSF74650">
    <property type="entry name" value="Galactose mutarotase-like"/>
    <property type="match status" value="1"/>
</dbReference>
<dbReference type="Pfam" id="PF02837">
    <property type="entry name" value="Glyco_hydro_2_N"/>
    <property type="match status" value="1"/>
</dbReference>
<dbReference type="SUPFAM" id="SSF49303">
    <property type="entry name" value="beta-Galactosidase/glucuronidase domain"/>
    <property type="match status" value="2"/>
</dbReference>
<dbReference type="InterPro" id="IPR008979">
    <property type="entry name" value="Galactose-bd-like_sf"/>
</dbReference>
<dbReference type="PRINTS" id="PR00132">
    <property type="entry name" value="GLHYDRLASE2"/>
</dbReference>
<dbReference type="Proteomes" id="UP001153642">
    <property type="component" value="Unassembled WGS sequence"/>
</dbReference>
<dbReference type="InterPro" id="IPR017853">
    <property type="entry name" value="GH"/>
</dbReference>
<evidence type="ECO:0000256" key="5">
    <source>
        <dbReference type="ARBA" id="ARBA00012756"/>
    </source>
</evidence>
<dbReference type="InterPro" id="IPR032312">
    <property type="entry name" value="LacZ_4"/>
</dbReference>
<organism evidence="11 12">
    <name type="scientific">Galbibacter pacificus</name>
    <dbReference type="NCBI Taxonomy" id="2996052"/>
    <lineage>
        <taxon>Bacteria</taxon>
        <taxon>Pseudomonadati</taxon>
        <taxon>Bacteroidota</taxon>
        <taxon>Flavobacteriia</taxon>
        <taxon>Flavobacteriales</taxon>
        <taxon>Flavobacteriaceae</taxon>
        <taxon>Galbibacter</taxon>
    </lineage>
</organism>
<dbReference type="PANTHER" id="PTHR46323:SF2">
    <property type="entry name" value="BETA-GALACTOSIDASE"/>
    <property type="match status" value="1"/>
</dbReference>
<evidence type="ECO:0000256" key="8">
    <source>
        <dbReference type="ARBA" id="ARBA00023295"/>
    </source>
</evidence>
<dbReference type="Gene3D" id="2.60.40.10">
    <property type="entry name" value="Immunoglobulins"/>
    <property type="match status" value="2"/>
</dbReference>
<dbReference type="Gene3D" id="2.60.120.260">
    <property type="entry name" value="Galactose-binding domain-like"/>
    <property type="match status" value="1"/>
</dbReference>
<dbReference type="InterPro" id="IPR036156">
    <property type="entry name" value="Beta-gal/glucu_dom_sf"/>
</dbReference>
<dbReference type="InterPro" id="IPR013783">
    <property type="entry name" value="Ig-like_fold"/>
</dbReference>
<dbReference type="InterPro" id="IPR006104">
    <property type="entry name" value="Glyco_hydro_2_N"/>
</dbReference>
<comment type="catalytic activity">
    <reaction evidence="1">
        <text>Hydrolysis of terminal non-reducing beta-D-galactose residues in beta-D-galactosides.</text>
        <dbReference type="EC" id="3.2.1.23"/>
    </reaction>
</comment>
<dbReference type="Pfam" id="PF00703">
    <property type="entry name" value="Glyco_hydro_2"/>
    <property type="match status" value="1"/>
</dbReference>
<keyword evidence="12" id="KW-1185">Reference proteome</keyword>
<dbReference type="SMART" id="SM01038">
    <property type="entry name" value="Bgal_small_N"/>
    <property type="match status" value="1"/>
</dbReference>
<evidence type="ECO:0000313" key="11">
    <source>
        <dbReference type="EMBL" id="MDG3584691.1"/>
    </source>
</evidence>
<proteinExistence type="inferred from homology"/>
<evidence type="ECO:0000256" key="4">
    <source>
        <dbReference type="ARBA" id="ARBA00011245"/>
    </source>
</evidence>
<reference evidence="11" key="1">
    <citation type="submission" date="2022-11" db="EMBL/GenBank/DDBJ databases">
        <title>High-quality draft genome sequence of Galbibacter sp. strain CMA-7.</title>
        <authorList>
            <person name="Wei L."/>
            <person name="Dong C."/>
            <person name="Shao Z."/>
        </authorList>
    </citation>
    <scope>NUCLEOTIDE SEQUENCE</scope>
    <source>
        <strain evidence="11">CMA-7</strain>
    </source>
</reference>
<comment type="caution">
    <text evidence="11">The sequence shown here is derived from an EMBL/GenBank/DDBJ whole genome shotgun (WGS) entry which is preliminary data.</text>
</comment>
<evidence type="ECO:0000256" key="7">
    <source>
        <dbReference type="ARBA" id="ARBA00022837"/>
    </source>
</evidence>
<dbReference type="InterPro" id="IPR014718">
    <property type="entry name" value="GH-type_carb-bd"/>
</dbReference>
<evidence type="ECO:0000259" key="10">
    <source>
        <dbReference type="SMART" id="SM01038"/>
    </source>
</evidence>
<keyword evidence="7" id="KW-0106">Calcium</keyword>
<gene>
    <name evidence="11" type="ORF">OSR52_02340</name>
</gene>